<name>A0A9N9SCN5_PHACE</name>
<dbReference type="AlphaFoldDB" id="A0A9N9SCN5"/>
<evidence type="ECO:0000256" key="4">
    <source>
        <dbReference type="ARBA" id="ARBA00022968"/>
    </source>
</evidence>
<sequence>MIIGIGDHRRQLMFFCGHHHECLPFDTRGALESAKMAVERHYAVAGVLEDMNTTLTVLENHQFLTRTVHTSNHILQNLDLPYHKNHEQNRYNPDESQAENDGSEQRQIGRSGNPVVLIVQVKRVPNLETQPCRHRANQVRLCLVGTSNYQGVPCPSSQYSHEKNREPSESVDS</sequence>
<evidence type="ECO:0000256" key="1">
    <source>
        <dbReference type="ARBA" id="ARBA00004323"/>
    </source>
</evidence>
<reference evidence="10" key="2">
    <citation type="submission" date="2022-10" db="EMBL/GenBank/DDBJ databases">
        <authorList>
            <consortium name="ENA_rothamsted_submissions"/>
            <consortium name="culmorum"/>
            <person name="King R."/>
        </authorList>
    </citation>
    <scope>NUCLEOTIDE SEQUENCE</scope>
</reference>
<keyword evidence="5" id="KW-1133">Transmembrane helix</keyword>
<evidence type="ECO:0000256" key="5">
    <source>
        <dbReference type="ARBA" id="ARBA00022989"/>
    </source>
</evidence>
<evidence type="ECO:0000256" key="3">
    <source>
        <dbReference type="ARBA" id="ARBA00022692"/>
    </source>
</evidence>
<keyword evidence="8" id="KW-0325">Glycoprotein</keyword>
<proteinExistence type="predicted"/>
<protein>
    <submittedName>
        <fullName evidence="10">Uncharacterized protein</fullName>
    </submittedName>
</protein>
<keyword evidence="11" id="KW-1185">Reference proteome</keyword>
<dbReference type="PANTHER" id="PTHR12129">
    <property type="entry name" value="HEPARAN SULFATE 2-O-SULFOTRANSFERASE"/>
    <property type="match status" value="1"/>
</dbReference>
<keyword evidence="6" id="KW-0333">Golgi apparatus</keyword>
<evidence type="ECO:0000256" key="6">
    <source>
        <dbReference type="ARBA" id="ARBA00023034"/>
    </source>
</evidence>
<dbReference type="InterPro" id="IPR007734">
    <property type="entry name" value="Heparan_SO4_2-O-STrfase"/>
</dbReference>
<organism evidence="10 11">
    <name type="scientific">Phaedon cochleariae</name>
    <name type="common">Mustard beetle</name>
    <dbReference type="NCBI Taxonomy" id="80249"/>
    <lineage>
        <taxon>Eukaryota</taxon>
        <taxon>Metazoa</taxon>
        <taxon>Ecdysozoa</taxon>
        <taxon>Arthropoda</taxon>
        <taxon>Hexapoda</taxon>
        <taxon>Insecta</taxon>
        <taxon>Pterygota</taxon>
        <taxon>Neoptera</taxon>
        <taxon>Endopterygota</taxon>
        <taxon>Coleoptera</taxon>
        <taxon>Polyphaga</taxon>
        <taxon>Cucujiformia</taxon>
        <taxon>Chrysomeloidea</taxon>
        <taxon>Chrysomelidae</taxon>
        <taxon>Chrysomelinae</taxon>
        <taxon>Chrysomelini</taxon>
        <taxon>Phaedon</taxon>
    </lineage>
</organism>
<dbReference type="EMBL" id="OU896722">
    <property type="protein sequence ID" value="CAG9817976.1"/>
    <property type="molecule type" value="Genomic_DNA"/>
</dbReference>
<evidence type="ECO:0000256" key="7">
    <source>
        <dbReference type="ARBA" id="ARBA00023136"/>
    </source>
</evidence>
<evidence type="ECO:0000256" key="2">
    <source>
        <dbReference type="ARBA" id="ARBA00022679"/>
    </source>
</evidence>
<evidence type="ECO:0000256" key="8">
    <source>
        <dbReference type="ARBA" id="ARBA00023180"/>
    </source>
</evidence>
<keyword evidence="7" id="KW-0472">Membrane</keyword>
<evidence type="ECO:0000313" key="10">
    <source>
        <dbReference type="EMBL" id="CAG9817976.1"/>
    </source>
</evidence>
<dbReference type="GO" id="GO:0008146">
    <property type="term" value="F:sulfotransferase activity"/>
    <property type="evidence" value="ECO:0007669"/>
    <property type="project" value="InterPro"/>
</dbReference>
<gene>
    <name evidence="10" type="ORF">PHAECO_LOCUS5338</name>
</gene>
<accession>A0A9N9SCN5</accession>
<dbReference type="GO" id="GO:0000139">
    <property type="term" value="C:Golgi membrane"/>
    <property type="evidence" value="ECO:0007669"/>
    <property type="project" value="UniProtKB-SubCell"/>
</dbReference>
<feature type="compositionally biased region" description="Basic and acidic residues" evidence="9">
    <location>
        <begin position="84"/>
        <end position="93"/>
    </location>
</feature>
<dbReference type="OrthoDB" id="10019582at2759"/>
<feature type="region of interest" description="Disordered" evidence="9">
    <location>
        <begin position="153"/>
        <end position="173"/>
    </location>
</feature>
<dbReference type="InterPro" id="IPR027417">
    <property type="entry name" value="P-loop_NTPase"/>
</dbReference>
<dbReference type="PANTHER" id="PTHR12129:SF20">
    <property type="entry name" value="HEPARAN SULFATE 2-O-SULFOTRANSFERASE PIPE"/>
    <property type="match status" value="1"/>
</dbReference>
<keyword evidence="2" id="KW-0808">Transferase</keyword>
<evidence type="ECO:0000313" key="11">
    <source>
        <dbReference type="Proteomes" id="UP001153737"/>
    </source>
</evidence>
<keyword evidence="4" id="KW-0735">Signal-anchor</keyword>
<dbReference type="Gene3D" id="3.40.50.300">
    <property type="entry name" value="P-loop containing nucleotide triphosphate hydrolases"/>
    <property type="match status" value="1"/>
</dbReference>
<keyword evidence="3" id="KW-0812">Transmembrane</keyword>
<reference evidence="10" key="1">
    <citation type="submission" date="2022-01" db="EMBL/GenBank/DDBJ databases">
        <authorList>
            <person name="King R."/>
        </authorList>
    </citation>
    <scope>NUCLEOTIDE SEQUENCE</scope>
</reference>
<comment type="subcellular location">
    <subcellularLocation>
        <location evidence="1">Golgi apparatus membrane</location>
        <topology evidence="1">Single-pass type II membrane protein</topology>
    </subcellularLocation>
</comment>
<feature type="region of interest" description="Disordered" evidence="9">
    <location>
        <begin position="84"/>
        <end position="111"/>
    </location>
</feature>
<dbReference type="Proteomes" id="UP001153737">
    <property type="component" value="Chromosome 16"/>
</dbReference>
<evidence type="ECO:0000256" key="9">
    <source>
        <dbReference type="SAM" id="MobiDB-lite"/>
    </source>
</evidence>
<feature type="compositionally biased region" description="Basic and acidic residues" evidence="9">
    <location>
        <begin position="160"/>
        <end position="173"/>
    </location>
</feature>